<dbReference type="AlphaFoldDB" id="A0AAD4EYL8"/>
<keyword evidence="6" id="KW-1185">Reference proteome</keyword>
<dbReference type="Pfam" id="PF04828">
    <property type="entry name" value="GFA"/>
    <property type="match status" value="2"/>
</dbReference>
<dbReference type="SUPFAM" id="SSF51316">
    <property type="entry name" value="Mss4-like"/>
    <property type="match status" value="2"/>
</dbReference>
<dbReference type="Proteomes" id="UP001197093">
    <property type="component" value="Unassembled WGS sequence"/>
</dbReference>
<feature type="domain" description="CENP-V/GFA" evidence="4">
    <location>
        <begin position="150"/>
        <end position="285"/>
    </location>
</feature>
<dbReference type="PANTHER" id="PTHR28620">
    <property type="entry name" value="CENTROMERE PROTEIN V"/>
    <property type="match status" value="1"/>
</dbReference>
<dbReference type="Gene3D" id="2.170.150.70">
    <property type="match status" value="2"/>
</dbReference>
<dbReference type="GO" id="GO:0046872">
    <property type="term" value="F:metal ion binding"/>
    <property type="evidence" value="ECO:0007669"/>
    <property type="project" value="UniProtKB-KW"/>
</dbReference>
<dbReference type="EMBL" id="JAHCVI010000003">
    <property type="protein sequence ID" value="KAG7288097.1"/>
    <property type="molecule type" value="Genomic_DNA"/>
</dbReference>
<dbReference type="PROSITE" id="PS51891">
    <property type="entry name" value="CENP_V_GFA"/>
    <property type="match status" value="2"/>
</dbReference>
<dbReference type="InterPro" id="IPR006913">
    <property type="entry name" value="CENP-V/GFA"/>
</dbReference>
<dbReference type="GO" id="GO:0016846">
    <property type="term" value="F:carbon-sulfur lyase activity"/>
    <property type="evidence" value="ECO:0007669"/>
    <property type="project" value="InterPro"/>
</dbReference>
<sequence length="294" mass="32984">MSDTEQPTKTYRGNCHCGAFIFEVEAPEIKSVGDCKCSICSKRGYLWLVPKKPLTIIKDEGKLVHYSFGSKNIDHQFCGNCGTTVMATTDKFPEMFPAKVGVNVRTLQDVDKWNLEVRTFNGDTFDPQYVAPEFAGPDPNPSGFEDGKTYHGSCHCGAVTTAVRVNGSLEDGTYKEHMIECNCSICSRGGFVWIYPTEDQLAIQGRENLSSYTFGNHVWRRSFCKTCGVYVATDPNDLTEEQIAALPEDVRKFRAARGHHRPFNLRVLNGFDVKCVKPMRVDGWARQQPPYVNP</sequence>
<keyword evidence="3" id="KW-0862">Zinc</keyword>
<feature type="domain" description="CENP-V/GFA" evidence="4">
    <location>
        <begin position="11"/>
        <end position="126"/>
    </location>
</feature>
<dbReference type="InterPro" id="IPR011057">
    <property type="entry name" value="Mss4-like_sf"/>
</dbReference>
<keyword evidence="2" id="KW-0479">Metal-binding</keyword>
<name>A0AAD4EYL8_9PEZI</name>
<evidence type="ECO:0000259" key="4">
    <source>
        <dbReference type="PROSITE" id="PS51891"/>
    </source>
</evidence>
<reference evidence="5" key="1">
    <citation type="submission" date="2023-02" db="EMBL/GenBank/DDBJ databases">
        <authorList>
            <person name="Palmer J.M."/>
        </authorList>
    </citation>
    <scope>NUCLEOTIDE SEQUENCE</scope>
    <source>
        <strain evidence="5">FW57</strain>
    </source>
</reference>
<dbReference type="InterPro" id="IPR052355">
    <property type="entry name" value="CENP-V-like"/>
</dbReference>
<evidence type="ECO:0000313" key="5">
    <source>
        <dbReference type="EMBL" id="KAG7288097.1"/>
    </source>
</evidence>
<evidence type="ECO:0000313" key="6">
    <source>
        <dbReference type="Proteomes" id="UP001197093"/>
    </source>
</evidence>
<comment type="similarity">
    <text evidence="1">Belongs to the Gfa family.</text>
</comment>
<proteinExistence type="inferred from homology"/>
<organism evidence="5 6">
    <name type="scientific">Staphylotrichum longicolle</name>
    <dbReference type="NCBI Taxonomy" id="669026"/>
    <lineage>
        <taxon>Eukaryota</taxon>
        <taxon>Fungi</taxon>
        <taxon>Dikarya</taxon>
        <taxon>Ascomycota</taxon>
        <taxon>Pezizomycotina</taxon>
        <taxon>Sordariomycetes</taxon>
        <taxon>Sordariomycetidae</taxon>
        <taxon>Sordariales</taxon>
        <taxon>Chaetomiaceae</taxon>
        <taxon>Staphylotrichum</taxon>
    </lineage>
</organism>
<comment type="caution">
    <text evidence="5">The sequence shown here is derived from an EMBL/GenBank/DDBJ whole genome shotgun (WGS) entry which is preliminary data.</text>
</comment>
<evidence type="ECO:0000256" key="1">
    <source>
        <dbReference type="ARBA" id="ARBA00005495"/>
    </source>
</evidence>
<protein>
    <recommendedName>
        <fullName evidence="4">CENP-V/GFA domain-containing protein</fullName>
    </recommendedName>
</protein>
<evidence type="ECO:0000256" key="3">
    <source>
        <dbReference type="ARBA" id="ARBA00022833"/>
    </source>
</evidence>
<dbReference type="PANTHER" id="PTHR28620:SF1">
    <property type="entry name" value="CENP-V_GFA DOMAIN-CONTAINING PROTEIN"/>
    <property type="match status" value="1"/>
</dbReference>
<gene>
    <name evidence="5" type="ORF">NEMBOFW57_007620</name>
</gene>
<accession>A0AAD4EYL8</accession>
<evidence type="ECO:0000256" key="2">
    <source>
        <dbReference type="ARBA" id="ARBA00022723"/>
    </source>
</evidence>